<keyword evidence="1" id="KW-0812">Transmembrane</keyword>
<evidence type="ECO:0000313" key="3">
    <source>
        <dbReference type="EMBL" id="MFD1607263.1"/>
    </source>
</evidence>
<keyword evidence="1" id="KW-0472">Membrane</keyword>
<organism evidence="3 4">
    <name type="scientific">Oceanobacillus luteolus</name>
    <dbReference type="NCBI Taxonomy" id="1274358"/>
    <lineage>
        <taxon>Bacteria</taxon>
        <taxon>Bacillati</taxon>
        <taxon>Bacillota</taxon>
        <taxon>Bacilli</taxon>
        <taxon>Bacillales</taxon>
        <taxon>Bacillaceae</taxon>
        <taxon>Oceanobacillus</taxon>
    </lineage>
</organism>
<sequence length="60" mass="7015">MQQLTTFIKNFWNDEEGIETVEILLILSVLIVVALMFRDELIGWVEGIFRTIETELPMSE</sequence>
<accession>A0ABW4HPD2</accession>
<gene>
    <name evidence="3" type="ORF">ACFSBH_06335</name>
</gene>
<evidence type="ECO:0000256" key="1">
    <source>
        <dbReference type="SAM" id="Phobius"/>
    </source>
</evidence>
<name>A0ABW4HPD2_9BACI</name>
<protein>
    <submittedName>
        <fullName evidence="3">Flp1 family type IVb pilin</fullName>
    </submittedName>
</protein>
<proteinExistence type="predicted"/>
<evidence type="ECO:0000313" key="4">
    <source>
        <dbReference type="Proteomes" id="UP001597221"/>
    </source>
</evidence>
<keyword evidence="1" id="KW-1133">Transmembrane helix</keyword>
<feature type="transmembrane region" description="Helical" evidence="1">
    <location>
        <begin position="20"/>
        <end position="37"/>
    </location>
</feature>
<dbReference type="RefSeq" id="WP_251512006.1">
    <property type="nucleotide sequence ID" value="NZ_JAMBON010000003.1"/>
</dbReference>
<keyword evidence="4" id="KW-1185">Reference proteome</keyword>
<reference evidence="4" key="1">
    <citation type="journal article" date="2019" name="Int. J. Syst. Evol. Microbiol.">
        <title>The Global Catalogue of Microorganisms (GCM) 10K type strain sequencing project: providing services to taxonomists for standard genome sequencing and annotation.</title>
        <authorList>
            <consortium name="The Broad Institute Genomics Platform"/>
            <consortium name="The Broad Institute Genome Sequencing Center for Infectious Disease"/>
            <person name="Wu L."/>
            <person name="Ma J."/>
        </authorList>
    </citation>
    <scope>NUCLEOTIDE SEQUENCE [LARGE SCALE GENOMIC DNA]</scope>
    <source>
        <strain evidence="4">CGMCC 1.12376</strain>
    </source>
</reference>
<dbReference type="InterPro" id="IPR031564">
    <property type="entry name" value="Flp1-like"/>
</dbReference>
<comment type="caution">
    <text evidence="3">The sequence shown here is derived from an EMBL/GenBank/DDBJ whole genome shotgun (WGS) entry which is preliminary data.</text>
</comment>
<dbReference type="Pfam" id="PF16982">
    <property type="entry name" value="Flp1_like"/>
    <property type="match status" value="1"/>
</dbReference>
<evidence type="ECO:0000259" key="2">
    <source>
        <dbReference type="Pfam" id="PF16982"/>
    </source>
</evidence>
<dbReference type="Proteomes" id="UP001597221">
    <property type="component" value="Unassembled WGS sequence"/>
</dbReference>
<feature type="domain" description="Putative Flagellin Flp1-like" evidence="2">
    <location>
        <begin position="10"/>
        <end position="55"/>
    </location>
</feature>
<dbReference type="EMBL" id="JBHUDE010000033">
    <property type="protein sequence ID" value="MFD1607263.1"/>
    <property type="molecule type" value="Genomic_DNA"/>
</dbReference>